<accession>A0A1G2UWJ3</accession>
<reference evidence="2 3" key="1">
    <citation type="journal article" date="2016" name="Nat. Commun.">
        <title>Thousands of microbial genomes shed light on interconnected biogeochemical processes in an aquifer system.</title>
        <authorList>
            <person name="Anantharaman K."/>
            <person name="Brown C.T."/>
            <person name="Hug L.A."/>
            <person name="Sharon I."/>
            <person name="Castelle C.J."/>
            <person name="Probst A.J."/>
            <person name="Thomas B.C."/>
            <person name="Singh A."/>
            <person name="Wilkins M.J."/>
            <person name="Karaoz U."/>
            <person name="Brodie E.L."/>
            <person name="Williams K.H."/>
            <person name="Hubbard S.S."/>
            <person name="Banfield J.F."/>
        </authorList>
    </citation>
    <scope>NUCLEOTIDE SEQUENCE [LARGE SCALE GENOMIC DNA]</scope>
</reference>
<comment type="caution">
    <text evidence="2">The sequence shown here is derived from an EMBL/GenBank/DDBJ whole genome shotgun (WGS) entry which is preliminary data.</text>
</comment>
<keyword evidence="1" id="KW-1133">Transmembrane helix</keyword>
<organism evidence="2 3">
    <name type="scientific">Candidatus Zambryskibacteria bacterium RIFCSPLOWO2_12_FULL_45_14</name>
    <dbReference type="NCBI Taxonomy" id="1802778"/>
    <lineage>
        <taxon>Bacteria</taxon>
        <taxon>Candidatus Zambryskiibacteriota</taxon>
    </lineage>
</organism>
<evidence type="ECO:0000313" key="2">
    <source>
        <dbReference type="EMBL" id="OHB13749.1"/>
    </source>
</evidence>
<evidence type="ECO:0000256" key="1">
    <source>
        <dbReference type="SAM" id="Phobius"/>
    </source>
</evidence>
<evidence type="ECO:0000313" key="3">
    <source>
        <dbReference type="Proteomes" id="UP000178288"/>
    </source>
</evidence>
<sequence>MQSYWDITIIEMVASFGPQLFYMGAEGALSIRVPPEISLVEASELFLGLFLIALLWVLRTYLFDLEQAARKYRGWT</sequence>
<proteinExistence type="predicted"/>
<gene>
    <name evidence="2" type="ORF">A3G05_00670</name>
</gene>
<keyword evidence="1" id="KW-0472">Membrane</keyword>
<dbReference type="AlphaFoldDB" id="A0A1G2UWJ3"/>
<feature type="transmembrane region" description="Helical" evidence="1">
    <location>
        <begin position="7"/>
        <end position="25"/>
    </location>
</feature>
<protein>
    <submittedName>
        <fullName evidence="2">Uncharacterized protein</fullName>
    </submittedName>
</protein>
<dbReference type="Proteomes" id="UP000178288">
    <property type="component" value="Unassembled WGS sequence"/>
</dbReference>
<dbReference type="EMBL" id="MHWV01000022">
    <property type="protein sequence ID" value="OHB13749.1"/>
    <property type="molecule type" value="Genomic_DNA"/>
</dbReference>
<feature type="transmembrane region" description="Helical" evidence="1">
    <location>
        <begin position="45"/>
        <end position="63"/>
    </location>
</feature>
<name>A0A1G2UWJ3_9BACT</name>
<keyword evidence="1" id="KW-0812">Transmembrane</keyword>